<dbReference type="NCBIfam" id="TIGR00666">
    <property type="entry name" value="PBP4"/>
    <property type="match status" value="1"/>
</dbReference>
<dbReference type="GO" id="GO:0006508">
    <property type="term" value="P:proteolysis"/>
    <property type="evidence" value="ECO:0007669"/>
    <property type="project" value="InterPro"/>
</dbReference>
<proteinExistence type="inferred from homology"/>
<feature type="compositionally biased region" description="Polar residues" evidence="3">
    <location>
        <begin position="1"/>
        <end position="23"/>
    </location>
</feature>
<dbReference type="OrthoDB" id="56883at2"/>
<dbReference type="GO" id="GO:0000270">
    <property type="term" value="P:peptidoglycan metabolic process"/>
    <property type="evidence" value="ECO:0007669"/>
    <property type="project" value="TreeGrafter"/>
</dbReference>
<evidence type="ECO:0000256" key="2">
    <source>
        <dbReference type="ARBA" id="ARBA00022801"/>
    </source>
</evidence>
<name>A0A345SYS7_9ACTN</name>
<dbReference type="AlphaFoldDB" id="A0A345SYS7"/>
<evidence type="ECO:0000313" key="4">
    <source>
        <dbReference type="EMBL" id="AXI78882.1"/>
    </source>
</evidence>
<comment type="similarity">
    <text evidence="1">Belongs to the peptidase S13 family.</text>
</comment>
<gene>
    <name evidence="4" type="primary">dacB</name>
    <name evidence="4" type="ORF">C7M71_017145</name>
</gene>
<keyword evidence="2 4" id="KW-0378">Hydrolase</keyword>
<protein>
    <submittedName>
        <fullName evidence="4">D-alanyl-D-alanine carboxypeptidase/D-alanyl-D-alanine-endopeptidase</fullName>
        <ecNumber evidence="4">3.4.16.4</ecNumber>
    </submittedName>
</protein>
<organism evidence="4 5">
    <name type="scientific">Peterkaempfera bronchialis</name>
    <dbReference type="NCBI Taxonomy" id="2126346"/>
    <lineage>
        <taxon>Bacteria</taxon>
        <taxon>Bacillati</taxon>
        <taxon>Actinomycetota</taxon>
        <taxon>Actinomycetes</taxon>
        <taxon>Kitasatosporales</taxon>
        <taxon>Streptomycetaceae</taxon>
        <taxon>Peterkaempfera</taxon>
    </lineage>
</organism>
<feature type="compositionally biased region" description="Low complexity" evidence="3">
    <location>
        <begin position="124"/>
        <end position="134"/>
    </location>
</feature>
<dbReference type="Gene3D" id="3.40.710.10">
    <property type="entry name" value="DD-peptidase/beta-lactamase superfamily"/>
    <property type="match status" value="2"/>
</dbReference>
<feature type="region of interest" description="Disordered" evidence="3">
    <location>
        <begin position="100"/>
        <end position="134"/>
    </location>
</feature>
<dbReference type="PRINTS" id="PR00922">
    <property type="entry name" value="DADACBPTASE3"/>
</dbReference>
<dbReference type="EMBL" id="CP031264">
    <property type="protein sequence ID" value="AXI78882.1"/>
    <property type="molecule type" value="Genomic_DNA"/>
</dbReference>
<dbReference type="InterPro" id="IPR012338">
    <property type="entry name" value="Beta-lactam/transpept-like"/>
</dbReference>
<evidence type="ECO:0000256" key="1">
    <source>
        <dbReference type="ARBA" id="ARBA00006096"/>
    </source>
</evidence>
<dbReference type="PANTHER" id="PTHR30023">
    <property type="entry name" value="D-ALANYL-D-ALANINE CARBOXYPEPTIDASE"/>
    <property type="match status" value="1"/>
</dbReference>
<reference evidence="5" key="1">
    <citation type="submission" date="2018-07" db="EMBL/GenBank/DDBJ databases">
        <title>Streptacidiphilus bronchialis DSM 106435 chromosome.</title>
        <authorList>
            <person name="Batra D."/>
            <person name="Gulvik C.A."/>
        </authorList>
    </citation>
    <scope>NUCLEOTIDE SEQUENCE [LARGE SCALE GENOMIC DNA]</scope>
    <source>
        <strain evidence="5">DSM 106435</strain>
    </source>
</reference>
<dbReference type="EC" id="3.4.16.4" evidence="4"/>
<dbReference type="Pfam" id="PF02113">
    <property type="entry name" value="Peptidase_S13"/>
    <property type="match status" value="2"/>
</dbReference>
<keyword evidence="4" id="KW-0645">Protease</keyword>
<sequence>MVTSNSNGSSKIRHCQNQVSPTVRSARERGRWVDRAGQWTDRVFGAGRSAGRTALRWAGVGVDRLVATSPARTALVAGAVGLALAAGSVALAGPWEGGQRAAERRAAAGSRPSSAPQPSPTPQRRPAAAVLKAAGATGPAGAAGSAGAVAPVPTRTGLHAALAEAMADPVLGSVTASIADAATGRLLYGSGETVPATPASTTKIGTSIAALTLLGGDHRITTRAVRGEDADEVVLVGGGDPTLTVLPRAKGSDPDTAPASLRDLADRTAAALKAAGTTSIRLGYDTSAYDGPVRHPYHDGENIAPVSALMADEGRIDPRGTSVAVRYEDPADQAAEAFAQLLRGRGLTVTAVRPRTAPAQAAELARVQSPTLARLVERLLTDSDNDLAEAVARQVAVAAATPVSFEGAAAAVRETLARAGVPLGATVLHDGSGLSRDNAIPPAVLTELLALAASADHPELRPVLSGLPIAGFTGTLQDRYASGTGADAAAGLVRAKTGTLNGVNTLAGLVVDRDGRLLAFALMARGGADALTVRAALDRIAVRVAACGCR</sequence>
<dbReference type="GO" id="GO:0009002">
    <property type="term" value="F:serine-type D-Ala-D-Ala carboxypeptidase activity"/>
    <property type="evidence" value="ECO:0007669"/>
    <property type="project" value="UniProtKB-EC"/>
</dbReference>
<dbReference type="SUPFAM" id="SSF56601">
    <property type="entry name" value="beta-lactamase/transpeptidase-like"/>
    <property type="match status" value="1"/>
</dbReference>
<dbReference type="PANTHER" id="PTHR30023:SF0">
    <property type="entry name" value="PENICILLIN-SENSITIVE CARBOXYPEPTIDASE A"/>
    <property type="match status" value="1"/>
</dbReference>
<dbReference type="Proteomes" id="UP000249340">
    <property type="component" value="Chromosome"/>
</dbReference>
<evidence type="ECO:0000313" key="5">
    <source>
        <dbReference type="Proteomes" id="UP000249340"/>
    </source>
</evidence>
<dbReference type="InterPro" id="IPR000667">
    <property type="entry name" value="Peptidase_S13"/>
</dbReference>
<keyword evidence="5" id="KW-1185">Reference proteome</keyword>
<dbReference type="KEGG" id="stri:C7M71_017145"/>
<keyword evidence="4" id="KW-0121">Carboxypeptidase</keyword>
<accession>A0A345SYS7</accession>
<evidence type="ECO:0000256" key="3">
    <source>
        <dbReference type="SAM" id="MobiDB-lite"/>
    </source>
</evidence>
<feature type="region of interest" description="Disordered" evidence="3">
    <location>
        <begin position="1"/>
        <end position="29"/>
    </location>
</feature>